<reference evidence="2" key="1">
    <citation type="submission" date="2023-03" db="EMBL/GenBank/DDBJ databases">
        <title>Massive genome expansion in bonnet fungi (Mycena s.s.) driven by repeated elements and novel gene families across ecological guilds.</title>
        <authorList>
            <consortium name="Lawrence Berkeley National Laboratory"/>
            <person name="Harder C.B."/>
            <person name="Miyauchi S."/>
            <person name="Viragh M."/>
            <person name="Kuo A."/>
            <person name="Thoen E."/>
            <person name="Andreopoulos B."/>
            <person name="Lu D."/>
            <person name="Skrede I."/>
            <person name="Drula E."/>
            <person name="Henrissat B."/>
            <person name="Morin E."/>
            <person name="Kohler A."/>
            <person name="Barry K."/>
            <person name="LaButti K."/>
            <person name="Morin E."/>
            <person name="Salamov A."/>
            <person name="Lipzen A."/>
            <person name="Mereny Z."/>
            <person name="Hegedus B."/>
            <person name="Baldrian P."/>
            <person name="Stursova M."/>
            <person name="Weitz H."/>
            <person name="Taylor A."/>
            <person name="Grigoriev I.V."/>
            <person name="Nagy L.G."/>
            <person name="Martin F."/>
            <person name="Kauserud H."/>
        </authorList>
    </citation>
    <scope>NUCLEOTIDE SEQUENCE</scope>
    <source>
        <strain evidence="2">CBHHK002</strain>
    </source>
</reference>
<name>A0AAD6ZLQ6_9AGAR</name>
<keyword evidence="3" id="KW-1185">Reference proteome</keyword>
<dbReference type="AlphaFoldDB" id="A0AAD6ZLQ6"/>
<organism evidence="2 3">
    <name type="scientific">Mycena albidolilacea</name>
    <dbReference type="NCBI Taxonomy" id="1033008"/>
    <lineage>
        <taxon>Eukaryota</taxon>
        <taxon>Fungi</taxon>
        <taxon>Dikarya</taxon>
        <taxon>Basidiomycota</taxon>
        <taxon>Agaricomycotina</taxon>
        <taxon>Agaricomycetes</taxon>
        <taxon>Agaricomycetidae</taxon>
        <taxon>Agaricales</taxon>
        <taxon>Marasmiineae</taxon>
        <taxon>Mycenaceae</taxon>
        <taxon>Mycena</taxon>
    </lineage>
</organism>
<protein>
    <submittedName>
        <fullName evidence="2">Uncharacterized protein</fullName>
    </submittedName>
</protein>
<feature type="region of interest" description="Disordered" evidence="1">
    <location>
        <begin position="189"/>
        <end position="244"/>
    </location>
</feature>
<evidence type="ECO:0000313" key="3">
    <source>
        <dbReference type="Proteomes" id="UP001218218"/>
    </source>
</evidence>
<accession>A0AAD6ZLQ6</accession>
<comment type="caution">
    <text evidence="2">The sequence shown here is derived from an EMBL/GenBank/DDBJ whole genome shotgun (WGS) entry which is preliminary data.</text>
</comment>
<feature type="region of interest" description="Disordered" evidence="1">
    <location>
        <begin position="1"/>
        <end position="20"/>
    </location>
</feature>
<evidence type="ECO:0000313" key="2">
    <source>
        <dbReference type="EMBL" id="KAJ7328276.1"/>
    </source>
</evidence>
<dbReference type="Proteomes" id="UP001218218">
    <property type="component" value="Unassembled WGS sequence"/>
</dbReference>
<gene>
    <name evidence="2" type="ORF">DFH08DRAFT_940585</name>
</gene>
<dbReference type="EMBL" id="JARIHO010000039">
    <property type="protein sequence ID" value="KAJ7328276.1"/>
    <property type="molecule type" value="Genomic_DNA"/>
</dbReference>
<feature type="compositionally biased region" description="Basic and acidic residues" evidence="1">
    <location>
        <begin position="212"/>
        <end position="228"/>
    </location>
</feature>
<proteinExistence type="predicted"/>
<evidence type="ECO:0000256" key="1">
    <source>
        <dbReference type="SAM" id="MobiDB-lite"/>
    </source>
</evidence>
<sequence>MSPDWSLTTQSKNPTFKTSRNGEYSVEIGSINVHTSPSQLSSQEIKELAQKVKVSFMAIFHPGVLDGYREKYNRTGGIGEYQSSGQKSDWTKKQYQDELWSPMHQFSSMAWAQSSDLNGSVDVLDTPRTFADLAGERTKSVPAERPRFWAQDTAFNTRGCFGGPIPLLVVTKRCLQFEVETHSIRRRIWSHGGSKQQPERGVADPVVGNESNNREENGSSQRHTREAANDNNNEPWRCPRRRPSLAALPPHLDVAQRLRSSGYFSRSTPHGNLRASRALPAYEEQATIVTMESDIARSDYDHYRQAADAEALLPAGDTVLCASVR</sequence>